<protein>
    <submittedName>
        <fullName evidence="1">Uncharacterized protein</fullName>
    </submittedName>
</protein>
<organism evidence="1">
    <name type="scientific">Panstrongylus lignarius</name>
    <dbReference type="NCBI Taxonomy" id="156445"/>
    <lineage>
        <taxon>Eukaryota</taxon>
        <taxon>Metazoa</taxon>
        <taxon>Ecdysozoa</taxon>
        <taxon>Arthropoda</taxon>
        <taxon>Hexapoda</taxon>
        <taxon>Insecta</taxon>
        <taxon>Pterygota</taxon>
        <taxon>Neoptera</taxon>
        <taxon>Paraneoptera</taxon>
        <taxon>Hemiptera</taxon>
        <taxon>Heteroptera</taxon>
        <taxon>Panheteroptera</taxon>
        <taxon>Cimicomorpha</taxon>
        <taxon>Reduviidae</taxon>
        <taxon>Triatominae</taxon>
        <taxon>Panstrongylus</taxon>
    </lineage>
</organism>
<evidence type="ECO:0000313" key="1">
    <source>
        <dbReference type="EMBL" id="JAW14909.1"/>
    </source>
</evidence>
<sequence>MKRSTSVLGCVSPSGAFILDTASSACIIRVLLVGCPSQTSCVEPRYLARNSTPSMSTAGSWIITSLFRPFFFELSFSFLLILRLELSTSVCEFSGDFD</sequence>
<accession>A0A224Y393</accession>
<name>A0A224Y393_9HEMI</name>
<dbReference type="AlphaFoldDB" id="A0A224Y393"/>
<reference evidence="1" key="1">
    <citation type="journal article" date="2018" name="PLoS Negl. Trop. Dis.">
        <title>An insight into the salivary gland and fat body transcriptome of Panstrongylus lignarius (Hemiptera: Heteroptera), the main vector of Chagas disease in Peru.</title>
        <authorList>
            <person name="Nevoa J.C."/>
            <person name="Mendes M.T."/>
            <person name="da Silva M.V."/>
            <person name="Soares S.C."/>
            <person name="Oliveira C.J.F."/>
            <person name="Ribeiro J.M.C."/>
        </authorList>
    </citation>
    <scope>NUCLEOTIDE SEQUENCE</scope>
</reference>
<proteinExistence type="predicted"/>
<dbReference type="EMBL" id="GFTR01001517">
    <property type="protein sequence ID" value="JAW14909.1"/>
    <property type="molecule type" value="Transcribed_RNA"/>
</dbReference>